<gene>
    <name evidence="1" type="ORF">JMJ77_004576</name>
</gene>
<dbReference type="Proteomes" id="UP000699042">
    <property type="component" value="Unassembled WGS sequence"/>
</dbReference>
<sequence length="74" mass="8058">MLQHELPKSSLLGHCLHLFQRLFSGTLKHTYDGKLESLSIILDHPVESSPHVGGLSGFCGDDMATTGNLKDNIV</sequence>
<organism evidence="1 2">
    <name type="scientific">Colletotrichum scovillei</name>
    <dbReference type="NCBI Taxonomy" id="1209932"/>
    <lineage>
        <taxon>Eukaryota</taxon>
        <taxon>Fungi</taxon>
        <taxon>Dikarya</taxon>
        <taxon>Ascomycota</taxon>
        <taxon>Pezizomycotina</taxon>
        <taxon>Sordariomycetes</taxon>
        <taxon>Hypocreomycetidae</taxon>
        <taxon>Glomerellales</taxon>
        <taxon>Glomerellaceae</taxon>
        <taxon>Colletotrichum</taxon>
        <taxon>Colletotrichum acutatum species complex</taxon>
    </lineage>
</organism>
<proteinExistence type="predicted"/>
<dbReference type="AlphaFoldDB" id="A0A9P7RFG6"/>
<evidence type="ECO:0000313" key="2">
    <source>
        <dbReference type="Proteomes" id="UP000699042"/>
    </source>
</evidence>
<feature type="non-terminal residue" evidence="1">
    <location>
        <position position="74"/>
    </location>
</feature>
<accession>A0A9P7RFG6</accession>
<name>A0A9P7RFG6_9PEZI</name>
<protein>
    <submittedName>
        <fullName evidence="1">Alcohol dehydrogenase</fullName>
    </submittedName>
</protein>
<dbReference type="EMBL" id="JAESDN010000001">
    <property type="protein sequence ID" value="KAG7057186.1"/>
    <property type="molecule type" value="Genomic_DNA"/>
</dbReference>
<comment type="caution">
    <text evidence="1">The sequence shown here is derived from an EMBL/GenBank/DDBJ whole genome shotgun (WGS) entry which is preliminary data.</text>
</comment>
<evidence type="ECO:0000313" key="1">
    <source>
        <dbReference type="EMBL" id="KAG7057186.1"/>
    </source>
</evidence>
<reference evidence="1" key="1">
    <citation type="submission" date="2021-05" db="EMBL/GenBank/DDBJ databases">
        <title>Comparative genomics of three Colletotrichum scovillei strains and genetic complementation revealed genes involved fungal growth and virulence on chili pepper.</title>
        <authorList>
            <person name="Hsieh D.-K."/>
            <person name="Chuang S.-C."/>
            <person name="Chen C.-Y."/>
            <person name="Chao Y.-T."/>
            <person name="Lu M.-Y.J."/>
            <person name="Lee M.-H."/>
            <person name="Shih M.-C."/>
        </authorList>
    </citation>
    <scope>NUCLEOTIDE SEQUENCE</scope>
    <source>
        <strain evidence="1">Coll-153</strain>
    </source>
</reference>
<keyword evidence="2" id="KW-1185">Reference proteome</keyword>